<dbReference type="InterPro" id="IPR038050">
    <property type="entry name" value="Neuro_actylchol_rec"/>
</dbReference>
<name>A0A9W7FV82_9STRA</name>
<dbReference type="GO" id="GO:0016020">
    <property type="term" value="C:membrane"/>
    <property type="evidence" value="ECO:0007669"/>
    <property type="project" value="UniProtKB-SubCell"/>
</dbReference>
<comment type="caution">
    <text evidence="3">The sequence shown here is derived from an EMBL/GenBank/DDBJ whole genome shotgun (WGS) entry which is preliminary data.</text>
</comment>
<sequence length="386" mass="44290">MQLTQPPRAPARMKSSMKADAIAVCASLRVMDVVDVDTVNETFTITCELLLNWQAPASESLHGENGLVEGLDRRDKDWRPEWWPSWEVFGLSGDLESVRREYWTTKEEEGKHRCSMSTTFTAKIVEKMDLEEFPFDVEDLTVNVRLAHDISEAYFVKFADEERYPLVEMRDADVSLSEYFPYPDIPYNFKLTKKRARGEDRSTILLQINMVRSQRYYFFNIIAIMLLLSTSMVCSWSMDPAGLDVQGSRVNFDLNLILAAIAFKFVLSGMLPHVSYMTTLDAYVFACFLMLFCVMFWHALQGAFPRLSEDDADKWSLAVSVVIWFLVNVRFGFYAVKSIGIRRKEIEAQCSSHDVFTGESLRGLRIKKNRSERLLDWALGGGGKND</sequence>
<dbReference type="SUPFAM" id="SSF90112">
    <property type="entry name" value="Neurotransmitter-gated ion-channel transmembrane pore"/>
    <property type="match status" value="1"/>
</dbReference>
<feature type="transmembrane region" description="Helical" evidence="2">
    <location>
        <begin position="315"/>
        <end position="336"/>
    </location>
</feature>
<dbReference type="PANTHER" id="PTHR18945">
    <property type="entry name" value="NEUROTRANSMITTER GATED ION CHANNEL"/>
    <property type="match status" value="1"/>
</dbReference>
<feature type="transmembrane region" description="Helical" evidence="2">
    <location>
        <begin position="216"/>
        <end position="238"/>
    </location>
</feature>
<proteinExistence type="predicted"/>
<keyword evidence="2" id="KW-0472">Membrane</keyword>
<accession>A0A9W7FV82</accession>
<dbReference type="GO" id="GO:0005230">
    <property type="term" value="F:extracellular ligand-gated monoatomic ion channel activity"/>
    <property type="evidence" value="ECO:0007669"/>
    <property type="project" value="InterPro"/>
</dbReference>
<keyword evidence="2" id="KW-0812">Transmembrane</keyword>
<organism evidence="3 4">
    <name type="scientific">Triparma columacea</name>
    <dbReference type="NCBI Taxonomy" id="722753"/>
    <lineage>
        <taxon>Eukaryota</taxon>
        <taxon>Sar</taxon>
        <taxon>Stramenopiles</taxon>
        <taxon>Ochrophyta</taxon>
        <taxon>Bolidophyceae</taxon>
        <taxon>Parmales</taxon>
        <taxon>Triparmaceae</taxon>
        <taxon>Triparma</taxon>
    </lineage>
</organism>
<dbReference type="InterPro" id="IPR006201">
    <property type="entry name" value="Neur_channel"/>
</dbReference>
<evidence type="ECO:0000256" key="1">
    <source>
        <dbReference type="ARBA" id="ARBA00004141"/>
    </source>
</evidence>
<dbReference type="Proteomes" id="UP001165065">
    <property type="component" value="Unassembled WGS sequence"/>
</dbReference>
<evidence type="ECO:0000313" key="3">
    <source>
        <dbReference type="EMBL" id="GMI21718.1"/>
    </source>
</evidence>
<comment type="subcellular location">
    <subcellularLocation>
        <location evidence="1">Membrane</location>
        <topology evidence="1">Multi-pass membrane protein</topology>
    </subcellularLocation>
</comment>
<dbReference type="Gene3D" id="2.70.170.10">
    <property type="entry name" value="Neurotransmitter-gated ion-channel ligand-binding domain"/>
    <property type="match status" value="1"/>
</dbReference>
<dbReference type="InterPro" id="IPR036719">
    <property type="entry name" value="Neuro-gated_channel_TM_sf"/>
</dbReference>
<protein>
    <recommendedName>
        <fullName evidence="5">Neurotransmitter-gated ion-channel ligand-binding domain-containing protein</fullName>
    </recommendedName>
</protein>
<dbReference type="GO" id="GO:0004888">
    <property type="term" value="F:transmembrane signaling receptor activity"/>
    <property type="evidence" value="ECO:0007669"/>
    <property type="project" value="InterPro"/>
</dbReference>
<gene>
    <name evidence="3" type="ORF">TrCOL_g13280</name>
</gene>
<keyword evidence="2" id="KW-1133">Transmembrane helix</keyword>
<evidence type="ECO:0000256" key="2">
    <source>
        <dbReference type="SAM" id="Phobius"/>
    </source>
</evidence>
<feature type="transmembrane region" description="Helical" evidence="2">
    <location>
        <begin position="250"/>
        <end position="270"/>
    </location>
</feature>
<evidence type="ECO:0000313" key="4">
    <source>
        <dbReference type="Proteomes" id="UP001165065"/>
    </source>
</evidence>
<dbReference type="OrthoDB" id="5975154at2759"/>
<dbReference type="AlphaFoldDB" id="A0A9W7FV82"/>
<reference evidence="4" key="1">
    <citation type="journal article" date="2023" name="Commun. Biol.">
        <title>Genome analysis of Parmales, the sister group of diatoms, reveals the evolutionary specialization of diatoms from phago-mixotrophs to photoautotrophs.</title>
        <authorList>
            <person name="Ban H."/>
            <person name="Sato S."/>
            <person name="Yoshikawa S."/>
            <person name="Yamada K."/>
            <person name="Nakamura Y."/>
            <person name="Ichinomiya M."/>
            <person name="Sato N."/>
            <person name="Blanc-Mathieu R."/>
            <person name="Endo H."/>
            <person name="Kuwata A."/>
            <person name="Ogata H."/>
        </authorList>
    </citation>
    <scope>NUCLEOTIDE SEQUENCE [LARGE SCALE GENOMIC DNA]</scope>
</reference>
<keyword evidence="4" id="KW-1185">Reference proteome</keyword>
<feature type="transmembrane region" description="Helical" evidence="2">
    <location>
        <begin position="282"/>
        <end position="300"/>
    </location>
</feature>
<dbReference type="Gene3D" id="1.20.58.390">
    <property type="entry name" value="Neurotransmitter-gated ion-channel transmembrane domain"/>
    <property type="match status" value="1"/>
</dbReference>
<dbReference type="EMBL" id="BRYA01000534">
    <property type="protein sequence ID" value="GMI21718.1"/>
    <property type="molecule type" value="Genomic_DNA"/>
</dbReference>
<evidence type="ECO:0008006" key="5">
    <source>
        <dbReference type="Google" id="ProtNLM"/>
    </source>
</evidence>
<dbReference type="InterPro" id="IPR036734">
    <property type="entry name" value="Neur_chan_lig-bd_sf"/>
</dbReference>